<evidence type="ECO:0000256" key="4">
    <source>
        <dbReference type="ARBA" id="ARBA00023033"/>
    </source>
</evidence>
<dbReference type="Gene3D" id="3.50.50.60">
    <property type="entry name" value="FAD/NAD(P)-binding domain"/>
    <property type="match status" value="1"/>
</dbReference>
<dbReference type="InterPro" id="IPR036188">
    <property type="entry name" value="FAD/NAD-bd_sf"/>
</dbReference>
<proteinExistence type="inferred from homology"/>
<feature type="binding site" evidence="5">
    <location>
        <position position="105"/>
    </location>
    <ligand>
        <name>FAD</name>
        <dbReference type="ChEBI" id="CHEBI:57692"/>
    </ligand>
</feature>
<feature type="binding site" evidence="5">
    <location>
        <position position="42"/>
    </location>
    <ligand>
        <name>NADPH</name>
        <dbReference type="ChEBI" id="CHEBI:57783"/>
    </ligand>
</feature>
<feature type="binding site" evidence="5">
    <location>
        <position position="49"/>
    </location>
    <ligand>
        <name>FAD</name>
        <dbReference type="ChEBI" id="CHEBI:57692"/>
    </ligand>
</feature>
<evidence type="ECO:0000259" key="6">
    <source>
        <dbReference type="Pfam" id="PF01494"/>
    </source>
</evidence>
<keyword evidence="5" id="KW-0963">Cytoplasm</keyword>
<dbReference type="Proteomes" id="UP000325811">
    <property type="component" value="Chromosome II"/>
</dbReference>
<organism evidence="7 8">
    <name type="scientific">Paraburkholderia dioscoreae</name>
    <dbReference type="NCBI Taxonomy" id="2604047"/>
    <lineage>
        <taxon>Bacteria</taxon>
        <taxon>Pseudomonadati</taxon>
        <taxon>Pseudomonadota</taxon>
        <taxon>Betaproteobacteria</taxon>
        <taxon>Burkholderiales</taxon>
        <taxon>Burkholderiaceae</taxon>
        <taxon>Paraburkholderia</taxon>
    </lineage>
</organism>
<gene>
    <name evidence="7" type="ORF">PDMSB3_3028</name>
</gene>
<dbReference type="InterPro" id="IPR002938">
    <property type="entry name" value="FAD-bd"/>
</dbReference>
<evidence type="ECO:0000313" key="8">
    <source>
        <dbReference type="Proteomes" id="UP000325811"/>
    </source>
</evidence>
<feature type="domain" description="FAD-binding" evidence="6">
    <location>
        <begin position="292"/>
        <end position="327"/>
    </location>
</feature>
<comment type="similarity">
    <text evidence="5">Belongs to the aromatic-ring hydroxylase family. TetX subfamily.</text>
</comment>
<dbReference type="PRINTS" id="PR00420">
    <property type="entry name" value="RNGMNOXGNASE"/>
</dbReference>
<name>A0A5Q4ZVX5_9BURK</name>
<dbReference type="AlphaFoldDB" id="A0A5Q4ZVX5"/>
<dbReference type="GO" id="GO:0005737">
    <property type="term" value="C:cytoplasm"/>
    <property type="evidence" value="ECO:0007669"/>
    <property type="project" value="UniProtKB-SubCell"/>
</dbReference>
<keyword evidence="2 5" id="KW-0274">FAD</keyword>
<comment type="catalytic activity">
    <reaction evidence="5">
        <text>a tetracycline + NADPH + O2 + H(+) = an 11a-hydroxytetracycline + NADP(+) + H2O</text>
        <dbReference type="Rhea" id="RHEA:61444"/>
        <dbReference type="ChEBI" id="CHEBI:15377"/>
        <dbReference type="ChEBI" id="CHEBI:15378"/>
        <dbReference type="ChEBI" id="CHEBI:15379"/>
        <dbReference type="ChEBI" id="CHEBI:57783"/>
        <dbReference type="ChEBI" id="CHEBI:58349"/>
        <dbReference type="ChEBI" id="CHEBI:144644"/>
        <dbReference type="ChEBI" id="CHEBI:144645"/>
    </reaction>
</comment>
<keyword evidence="4 5" id="KW-0503">Monooxygenase</keyword>
<dbReference type="Pfam" id="PF01494">
    <property type="entry name" value="FAD_binding_3"/>
    <property type="match status" value="2"/>
</dbReference>
<dbReference type="RefSeq" id="WP_165189367.1">
    <property type="nucleotide sequence ID" value="NZ_LR699554.1"/>
</dbReference>
<comment type="subcellular location">
    <subcellularLocation>
        <location evidence="5">Cytoplasm</location>
    </subcellularLocation>
</comment>
<comment type="cofactor">
    <cofactor evidence="5">
        <name>FAD</name>
        <dbReference type="ChEBI" id="CHEBI:57692"/>
    </cofactor>
</comment>
<evidence type="ECO:0000256" key="5">
    <source>
        <dbReference type="HAMAP-Rule" id="MF_00845"/>
    </source>
</evidence>
<dbReference type="SUPFAM" id="SSF51905">
    <property type="entry name" value="FAD/NAD(P)-binding domain"/>
    <property type="match status" value="1"/>
</dbReference>
<dbReference type="PANTHER" id="PTHR46972">
    <property type="entry name" value="MONOOXYGENASE ASQM-RELATED"/>
    <property type="match status" value="1"/>
</dbReference>
<evidence type="ECO:0000256" key="2">
    <source>
        <dbReference type="ARBA" id="ARBA00022827"/>
    </source>
</evidence>
<keyword evidence="8" id="KW-1185">Reference proteome</keyword>
<dbReference type="HAMAP" id="MF_00845">
    <property type="entry name" value="TetX_monooxygenase"/>
    <property type="match status" value="1"/>
</dbReference>
<evidence type="ECO:0000256" key="1">
    <source>
        <dbReference type="ARBA" id="ARBA00022630"/>
    </source>
</evidence>
<dbReference type="PANTHER" id="PTHR46972:SF1">
    <property type="entry name" value="FAD DEPENDENT OXIDOREDUCTASE DOMAIN-CONTAINING PROTEIN"/>
    <property type="match status" value="1"/>
</dbReference>
<reference evidence="7 8" key="1">
    <citation type="submission" date="2019-08" db="EMBL/GenBank/DDBJ databases">
        <authorList>
            <person name="Herpell B J."/>
        </authorList>
    </citation>
    <scope>NUCLEOTIDE SEQUENCE [LARGE SCALE GENOMIC DNA]</scope>
    <source>
        <strain evidence="8">Msb3</strain>
    </source>
</reference>
<feature type="binding site" evidence="5">
    <location>
        <position position="298"/>
    </location>
    <ligand>
        <name>FAD</name>
        <dbReference type="ChEBI" id="CHEBI:57692"/>
    </ligand>
</feature>
<keyword evidence="5" id="KW-0521">NADP</keyword>
<dbReference type="KEGG" id="pdio:PDMSB3_3028.1"/>
<sequence>MNASPKIAVVGGGPGGLTLARILHLHGMAVTVFEREAHSLERPQGGTLDLHEESGLLAVQRAGLTDAFQAIARYEDQGTRLLDERGQLLFEERDAASGNRPEVDRTALRTMLLDALPDGVVQWNRQLREVRDNGDGRWTLAFDDSLEGPFDLVVGADGTWSRVRPLLSPYKPQYSGLCFVEFGIDDVDRSHPALARLVGRGKMSVEGDGKALIVQRNANSHFRGYAILRVPPGWVERRFDFTSPNAVREGLIREYSGFADNILDLFRASNEHFAIRPIYALPVGHCWTHRKGLTLIGDAAHVMSPFGGEGVNNAMFDAAELARLLASDSPWDDAVMEYEASMFARVAESAEGSAEGAATFLSHDGQALTLELYRRHQSEHEASAGGG</sequence>
<dbReference type="EC" id="1.14.13.-" evidence="5"/>
<comment type="function">
    <text evidence="5">An FAD-requiring monooxygenase active on some tetracycline antibiotic derivatives, which leads to their inactivation. Hydroxylates carbon 11a of tetracycline and some analogs.</text>
</comment>
<dbReference type="InterPro" id="IPR043683">
    <property type="entry name" value="TetX_monooxygenase"/>
</dbReference>
<evidence type="ECO:0000313" key="7">
    <source>
        <dbReference type="EMBL" id="VVD34312.1"/>
    </source>
</evidence>
<dbReference type="GO" id="GO:0046677">
    <property type="term" value="P:response to antibiotic"/>
    <property type="evidence" value="ECO:0007669"/>
    <property type="project" value="InterPro"/>
</dbReference>
<keyword evidence="3 5" id="KW-0560">Oxidoreductase</keyword>
<comment type="subunit">
    <text evidence="5">Monomer.</text>
</comment>
<protein>
    <recommendedName>
        <fullName evidence="5">Flavin-dependent monooxygenase</fullName>
    </recommendedName>
    <alternativeName>
        <fullName evidence="5">TetX monooxygenase</fullName>
        <shortName evidence="5">TetX</shortName>
        <ecNumber evidence="5">1.14.13.-</ecNumber>
    </alternativeName>
</protein>
<accession>A0A5Q4ZVX5</accession>
<feature type="domain" description="FAD-binding" evidence="6">
    <location>
        <begin position="7"/>
        <end position="167"/>
    </location>
</feature>
<keyword evidence="5" id="KW-0547">Nucleotide-binding</keyword>
<dbReference type="EMBL" id="LR699554">
    <property type="protein sequence ID" value="VVD34312.1"/>
    <property type="molecule type" value="Genomic_DNA"/>
</dbReference>
<dbReference type="GO" id="GO:0071949">
    <property type="term" value="F:FAD binding"/>
    <property type="evidence" value="ECO:0007669"/>
    <property type="project" value="InterPro"/>
</dbReference>
<dbReference type="GO" id="GO:0004497">
    <property type="term" value="F:monooxygenase activity"/>
    <property type="evidence" value="ECO:0007669"/>
    <property type="project" value="UniProtKB-UniRule"/>
</dbReference>
<evidence type="ECO:0000256" key="3">
    <source>
        <dbReference type="ARBA" id="ARBA00023002"/>
    </source>
</evidence>
<keyword evidence="1 5" id="KW-0285">Flavoprotein</keyword>
<comment type="domain">
    <text evidence="5">Consists of an N-terminal FAD-binding domain with a Rossman fold and a C-terminal substrate-binding domain.</text>
</comment>